<evidence type="ECO:0000313" key="4">
    <source>
        <dbReference type="EMBL" id="SDD89463.1"/>
    </source>
</evidence>
<dbReference type="InterPro" id="IPR048954">
    <property type="entry name" value="PorZ_N"/>
</dbReference>
<keyword evidence="1 2" id="KW-0732">Signal</keyword>
<organism evidence="4 5">
    <name type="scientific">Riemerella columbipharyngis</name>
    <dbReference type="NCBI Taxonomy" id="1071918"/>
    <lineage>
        <taxon>Bacteria</taxon>
        <taxon>Pseudomonadati</taxon>
        <taxon>Bacteroidota</taxon>
        <taxon>Flavobacteriia</taxon>
        <taxon>Flavobacteriales</taxon>
        <taxon>Weeksellaceae</taxon>
        <taxon>Riemerella</taxon>
    </lineage>
</organism>
<dbReference type="Gene3D" id="2.130.10.10">
    <property type="entry name" value="YVTN repeat-like/Quinoprotein amine dehydrogenase"/>
    <property type="match status" value="2"/>
</dbReference>
<dbReference type="InterPro" id="IPR011044">
    <property type="entry name" value="Quino_amine_DH_bsu"/>
</dbReference>
<name>A0A1G6YHI7_9FLAO</name>
<dbReference type="InterPro" id="IPR015943">
    <property type="entry name" value="WD40/YVTN_repeat-like_dom_sf"/>
</dbReference>
<feature type="chain" id="PRO_5011517551" evidence="2">
    <location>
        <begin position="21"/>
        <end position="758"/>
    </location>
</feature>
<protein>
    <submittedName>
        <fullName evidence="4">Por secretion system C-terminal sorting domain-containing protein</fullName>
    </submittedName>
</protein>
<keyword evidence="5" id="KW-1185">Reference proteome</keyword>
<sequence length="758" mass="83564">MKRFLIFIFCFGMLCSFAQKQERWTDLFSYNNILKIRKNENGLIAASSNGLFFYNNQTGEISKLSKANGLHEVKISAFGYNPKTKTALIGYESGAMDVINPDGIFYIVDIPIAQSYTGSKAVNSISINGDKAIISANYGVSVFDLKKKEFGDTAFFRESTNYTPALSAFVKDNVVYAATKRGVISHTLDVNFSDYSTWQTLKTGNFILTASNEQHSVFATKTAVYLSQNLSTLSQSFQNITDLSLKGDSLIVSDANSHKVYLFNASNGSSIGEYSFPEMSLSAAYAGDEGIFAGTKHMGMVKYSDTQPEKIKPDGPYNNQAYKMSLSGDKILVSTGDRNDYNTPFLSPDNLGFYFYNGSQWIYPSYFTGNNGSFNVLDVAENPVKSGEIFFTNYTFSGSKGIYKCTYDKEQNDIQNCKQYSIGGDNFHNRPVGLAFTESGTLFNTASFIGNDAAAGIFIYDRQTDSFDKYNDLGGGKNISLERPLVHNSTLWCPMARTSSFLIYDYNNTPENLNDDRYTILDQKNGFNSTDSSEGSLSVAIDNNDTTWIGTKLGLKILNNINGNLENAKLEPIVIIQSGIPEELFRNASILSIAVDSGNNKWVSVSGGGVYYLSSDGQKTIQHFTKENSPLPVNNVTDIQIDDRKGIVYFATKDGIVAYTSDVKEVGNSFNNVLVYPNPVVTKQYRGNVTIRGLADKTNIRITDVTGNLVHQGVVRGGFYEWNLRNQNGQKVASGIYFVLMTNSDGTETATAKIAVVN</sequence>
<dbReference type="Proteomes" id="UP000198517">
    <property type="component" value="Unassembled WGS sequence"/>
</dbReference>
<gene>
    <name evidence="4" type="ORF">SAMN05421544_101155</name>
</gene>
<evidence type="ECO:0000313" key="5">
    <source>
        <dbReference type="Proteomes" id="UP000198517"/>
    </source>
</evidence>
<dbReference type="SUPFAM" id="SSF50969">
    <property type="entry name" value="YVTN repeat-like/Quinoprotein amine dehydrogenase"/>
    <property type="match status" value="1"/>
</dbReference>
<evidence type="ECO:0000256" key="1">
    <source>
        <dbReference type="ARBA" id="ARBA00022729"/>
    </source>
</evidence>
<dbReference type="NCBIfam" id="TIGR04183">
    <property type="entry name" value="Por_Secre_tail"/>
    <property type="match status" value="1"/>
</dbReference>
<dbReference type="OrthoDB" id="9807410at2"/>
<accession>A0A1G6YHI7</accession>
<dbReference type="SUPFAM" id="SSF82171">
    <property type="entry name" value="DPP6 N-terminal domain-like"/>
    <property type="match status" value="1"/>
</dbReference>
<dbReference type="Gene3D" id="2.60.40.4070">
    <property type="match status" value="1"/>
</dbReference>
<evidence type="ECO:0000259" key="3">
    <source>
        <dbReference type="Pfam" id="PF21544"/>
    </source>
</evidence>
<dbReference type="STRING" id="1071918.SAMN05421544_101155"/>
<dbReference type="InterPro" id="IPR026444">
    <property type="entry name" value="Secre_tail"/>
</dbReference>
<dbReference type="EMBL" id="FNAS01000001">
    <property type="protein sequence ID" value="SDD89463.1"/>
    <property type="molecule type" value="Genomic_DNA"/>
</dbReference>
<proteinExistence type="predicted"/>
<feature type="domain" description="PorZ N-terminal beta-propeller" evidence="3">
    <location>
        <begin position="45"/>
        <end position="199"/>
    </location>
</feature>
<feature type="signal peptide" evidence="2">
    <location>
        <begin position="1"/>
        <end position="20"/>
    </location>
</feature>
<dbReference type="Pfam" id="PF21544">
    <property type="entry name" value="PorZ_N_b_propeller"/>
    <property type="match status" value="1"/>
</dbReference>
<reference evidence="4 5" key="1">
    <citation type="submission" date="2016-10" db="EMBL/GenBank/DDBJ databases">
        <authorList>
            <person name="de Groot N.N."/>
        </authorList>
    </citation>
    <scope>NUCLEOTIDE SEQUENCE [LARGE SCALE GENOMIC DNA]</scope>
    <source>
        <strain evidence="4 5">DSM 24015</strain>
    </source>
</reference>
<evidence type="ECO:0000256" key="2">
    <source>
        <dbReference type="SAM" id="SignalP"/>
    </source>
</evidence>
<dbReference type="AlphaFoldDB" id="A0A1G6YHI7"/>